<dbReference type="Proteomes" id="UP000034064">
    <property type="component" value="Unassembled WGS sequence"/>
</dbReference>
<dbReference type="Proteomes" id="UP000033878">
    <property type="component" value="Unassembled WGS sequence"/>
</dbReference>
<evidence type="ECO:0000313" key="9">
    <source>
        <dbReference type="EMBL" id="KKH17529.1"/>
    </source>
</evidence>
<sequence>MPIRRPERSPETVIFHFLEISILFLTGLQEELQNFESLKENSKSTLIVRKSVNMKFFQVTAEFQGKRNISRVF</sequence>
<organism evidence="6 15">
    <name type="scientific">Methanosarcina mazei</name>
    <name type="common">Methanosarcina frisia</name>
    <dbReference type="NCBI Taxonomy" id="2209"/>
    <lineage>
        <taxon>Archaea</taxon>
        <taxon>Methanobacteriati</taxon>
        <taxon>Methanobacteriota</taxon>
        <taxon>Stenosarchaea group</taxon>
        <taxon>Methanomicrobia</taxon>
        <taxon>Methanosarcinales</taxon>
        <taxon>Methanosarcinaceae</taxon>
        <taxon>Methanosarcina</taxon>
    </lineage>
</organism>
<dbReference type="EMBL" id="JJPB01000030">
    <property type="protein sequence ID" value="KKG33998.1"/>
    <property type="molecule type" value="Genomic_DNA"/>
</dbReference>
<evidence type="ECO:0000313" key="12">
    <source>
        <dbReference type="EMBL" id="KKH89480.1"/>
    </source>
</evidence>
<evidence type="ECO:0000313" key="17">
    <source>
        <dbReference type="Proteomes" id="UP000034151"/>
    </source>
</evidence>
<name>A0A0F8HFI8_METMZ</name>
<evidence type="ECO:0000313" key="24">
    <source>
        <dbReference type="Proteomes" id="UP000034733"/>
    </source>
</evidence>
<dbReference type="EMBL" id="JJQC01000031">
    <property type="protein sequence ID" value="KKH24077.1"/>
    <property type="molecule type" value="Genomic_DNA"/>
</dbReference>
<evidence type="ECO:0000313" key="7">
    <source>
        <dbReference type="EMBL" id="KKG92156.1"/>
    </source>
</evidence>
<dbReference type="Proteomes" id="UP000034578">
    <property type="component" value="Unassembled WGS sequence"/>
</dbReference>
<evidence type="ECO:0000313" key="2">
    <source>
        <dbReference type="EMBL" id="KKG33998.1"/>
    </source>
</evidence>
<dbReference type="Proteomes" id="UP000033987">
    <property type="component" value="Unassembled WGS sequence"/>
</dbReference>
<evidence type="ECO:0000313" key="14">
    <source>
        <dbReference type="Proteomes" id="UP000033987"/>
    </source>
</evidence>
<accession>A0A0F8HFI8</accession>
<proteinExistence type="predicted"/>
<dbReference type="Proteomes" id="UP000034195">
    <property type="component" value="Unassembled WGS sequence"/>
</dbReference>
<evidence type="ECO:0000313" key="19">
    <source>
        <dbReference type="Proteomes" id="UP000034195"/>
    </source>
</evidence>
<keyword evidence="21" id="KW-1185">Reference proteome</keyword>
<dbReference type="Proteomes" id="UP000034450">
    <property type="component" value="Unassembled WGS sequence"/>
</dbReference>
<dbReference type="Proteomes" id="UP000034667">
    <property type="component" value="Unassembled WGS sequence"/>
</dbReference>
<gene>
    <name evidence="5" type="ORF">DU38_02450</name>
    <name evidence="3" type="ORF">DU39_01760</name>
    <name evidence="4" type="ORF">DU41_03690</name>
    <name evidence="9" type="ORF">DU44_03760</name>
    <name evidence="1" type="ORF">DU47_01550</name>
    <name evidence="8" type="ORF">DU48_04580</name>
    <name evidence="2" type="ORF">DU49_01495</name>
    <name evidence="6" type="ORF">DU63_11455</name>
    <name evidence="10" type="ORF">DU65_06985</name>
    <name evidence="7" type="ORF">DU69_01510</name>
    <name evidence="11" type="ORF">DU74_02060</name>
    <name evidence="12" type="ORF">DU80_19030</name>
</gene>
<dbReference type="EMBL" id="JJQB01000142">
    <property type="protein sequence ID" value="KKH15381.1"/>
    <property type="molecule type" value="Genomic_DNA"/>
</dbReference>
<evidence type="ECO:0000313" key="20">
    <source>
        <dbReference type="Proteomes" id="UP000034450"/>
    </source>
</evidence>
<evidence type="ECO:0000313" key="1">
    <source>
        <dbReference type="EMBL" id="KKG01493.1"/>
    </source>
</evidence>
<dbReference type="EMBL" id="JJPG01000154">
    <property type="protein sequence ID" value="KKG47355.1"/>
    <property type="molecule type" value="Genomic_DNA"/>
</dbReference>
<evidence type="ECO:0000313" key="4">
    <source>
        <dbReference type="EMBL" id="KKG46949.1"/>
    </source>
</evidence>
<dbReference type="Proteomes" id="UP000034001">
    <property type="component" value="Unassembled WGS sequence"/>
</dbReference>
<evidence type="ECO:0000313" key="21">
    <source>
        <dbReference type="Proteomes" id="UP000034578"/>
    </source>
</evidence>
<evidence type="ECO:0000313" key="15">
    <source>
        <dbReference type="Proteomes" id="UP000034001"/>
    </source>
</evidence>
<dbReference type="PATRIC" id="fig|2209.39.peg.439"/>
<dbReference type="EMBL" id="JJQA01000056">
    <property type="protein sequence ID" value="KKH17529.1"/>
    <property type="molecule type" value="Genomic_DNA"/>
</dbReference>
<dbReference type="Proteomes" id="UP000034152">
    <property type="component" value="Unassembled WGS sequence"/>
</dbReference>
<evidence type="ECO:0000313" key="16">
    <source>
        <dbReference type="Proteomes" id="UP000034064"/>
    </source>
</evidence>
<evidence type="ECO:0000313" key="22">
    <source>
        <dbReference type="Proteomes" id="UP000034657"/>
    </source>
</evidence>
<dbReference type="EMBL" id="JJQN01000150">
    <property type="protein sequence ID" value="KKH56612.1"/>
    <property type="molecule type" value="Genomic_DNA"/>
</dbReference>
<dbReference type="EMBL" id="JJOS01000085">
    <property type="protein sequence ID" value="KKG01493.1"/>
    <property type="molecule type" value="Genomic_DNA"/>
</dbReference>
<dbReference type="Proteomes" id="UP000034151">
    <property type="component" value="Unassembled WGS sequence"/>
</dbReference>
<dbReference type="AlphaFoldDB" id="A0A0F8HFI8"/>
<evidence type="ECO:0000313" key="3">
    <source>
        <dbReference type="EMBL" id="KKG44511.1"/>
    </source>
</evidence>
<dbReference type="EMBL" id="JJPE01000032">
    <property type="protein sequence ID" value="KKG46949.1"/>
    <property type="molecule type" value="Genomic_DNA"/>
</dbReference>
<dbReference type="EMBL" id="JJPT01000061">
    <property type="protein sequence ID" value="KKG92156.1"/>
    <property type="molecule type" value="Genomic_DNA"/>
</dbReference>
<reference evidence="13 14" key="1">
    <citation type="journal article" date="2015" name="ISME J.">
        <title>Genomic and phenotypic differentiation among Methanosarcina mazei populations from Columbia River sediment.</title>
        <authorList>
            <person name="Youngblut N.D."/>
            <person name="Wirth J.S."/>
            <person name="Henriksen J.R."/>
            <person name="Smith M."/>
            <person name="Simon H."/>
            <person name="Metcalf W.W."/>
            <person name="Whitaker R.J."/>
        </authorList>
    </citation>
    <scope>NUCLEOTIDE SEQUENCE [LARGE SCALE GENOMIC DNA]</scope>
    <source>
        <strain evidence="9 16">1.F.A.1A.3</strain>
        <strain evidence="8 24">1.F.A.1B.3</strain>
        <strain evidence="10 14">1.F.A.1B.4</strain>
        <strain evidence="11 20">1.H.A.2.6</strain>
        <strain evidence="12 18">1.H.M.2.1</strain>
        <strain evidence="1 21">2.F.A.2.4</strain>
        <strain evidence="2 13">3.F.A.1A.3</strain>
        <strain evidence="4 23">3.F.A.2.3</strain>
        <strain evidence="3 17">3.F.A.2.5</strain>
        <strain evidence="5 19">3.F.A.2.6</strain>
        <strain evidence="6 15">3.H.A.2.1</strain>
        <strain evidence="7 22">3.H.M.1A.1</strain>
    </source>
</reference>
<evidence type="ECO:0000313" key="23">
    <source>
        <dbReference type="Proteomes" id="UP000034667"/>
    </source>
</evidence>
<dbReference type="EMBL" id="JJPO01000029">
    <property type="protein sequence ID" value="KKG75486.1"/>
    <property type="molecule type" value="Genomic_DNA"/>
</dbReference>
<evidence type="ECO:0000313" key="18">
    <source>
        <dbReference type="Proteomes" id="UP000034152"/>
    </source>
</evidence>
<dbReference type="EMBL" id="JJQU01000041">
    <property type="protein sequence ID" value="KKH89480.1"/>
    <property type="molecule type" value="Genomic_DNA"/>
</dbReference>
<evidence type="ECO:0000313" key="6">
    <source>
        <dbReference type="EMBL" id="KKG75486.1"/>
    </source>
</evidence>
<evidence type="ECO:0000313" key="8">
    <source>
        <dbReference type="EMBL" id="KKH15381.1"/>
    </source>
</evidence>
<protein>
    <submittedName>
        <fullName evidence="6">Uncharacterized protein</fullName>
    </submittedName>
</protein>
<evidence type="ECO:0000313" key="5">
    <source>
        <dbReference type="EMBL" id="KKG47355.1"/>
    </source>
</evidence>
<dbReference type="Proteomes" id="UP000034733">
    <property type="component" value="Unassembled WGS sequence"/>
</dbReference>
<evidence type="ECO:0000313" key="10">
    <source>
        <dbReference type="EMBL" id="KKH24077.1"/>
    </source>
</evidence>
<dbReference type="Proteomes" id="UP000034657">
    <property type="component" value="Unassembled WGS sequence"/>
</dbReference>
<dbReference type="EMBL" id="JJPF01000043">
    <property type="protein sequence ID" value="KKG44511.1"/>
    <property type="molecule type" value="Genomic_DNA"/>
</dbReference>
<evidence type="ECO:0000313" key="13">
    <source>
        <dbReference type="Proteomes" id="UP000033878"/>
    </source>
</evidence>
<comment type="caution">
    <text evidence="6">The sequence shown here is derived from an EMBL/GenBank/DDBJ whole genome shotgun (WGS) entry which is preliminary data.</text>
</comment>
<evidence type="ECO:0000313" key="11">
    <source>
        <dbReference type="EMBL" id="KKH56612.1"/>
    </source>
</evidence>